<dbReference type="InterPro" id="IPR004162">
    <property type="entry name" value="SINA-like_animal"/>
</dbReference>
<evidence type="ECO:0000256" key="2">
    <source>
        <dbReference type="ARBA" id="ARBA00004906"/>
    </source>
</evidence>
<organism evidence="12 13">
    <name type="scientific">Pyrocoelia pectoralis</name>
    <dbReference type="NCBI Taxonomy" id="417401"/>
    <lineage>
        <taxon>Eukaryota</taxon>
        <taxon>Metazoa</taxon>
        <taxon>Ecdysozoa</taxon>
        <taxon>Arthropoda</taxon>
        <taxon>Hexapoda</taxon>
        <taxon>Insecta</taxon>
        <taxon>Pterygota</taxon>
        <taxon>Neoptera</taxon>
        <taxon>Endopterygota</taxon>
        <taxon>Coleoptera</taxon>
        <taxon>Polyphaga</taxon>
        <taxon>Elateriformia</taxon>
        <taxon>Elateroidea</taxon>
        <taxon>Lampyridae</taxon>
        <taxon>Lampyrinae</taxon>
        <taxon>Pyrocoelia</taxon>
    </lineage>
</organism>
<evidence type="ECO:0000313" key="12">
    <source>
        <dbReference type="EMBL" id="KAK5641246.1"/>
    </source>
</evidence>
<dbReference type="InterPro" id="IPR013010">
    <property type="entry name" value="Znf_SIAH"/>
</dbReference>
<evidence type="ECO:0000256" key="4">
    <source>
        <dbReference type="ARBA" id="ARBA00012483"/>
    </source>
</evidence>
<evidence type="ECO:0000313" key="13">
    <source>
        <dbReference type="Proteomes" id="UP001329430"/>
    </source>
</evidence>
<keyword evidence="7 10" id="KW-0863">Zinc-finger</keyword>
<dbReference type="SUPFAM" id="SSF49599">
    <property type="entry name" value="TRAF domain-like"/>
    <property type="match status" value="1"/>
</dbReference>
<comment type="pathway">
    <text evidence="2">Protein modification; protein ubiquitination.</text>
</comment>
<accession>A0AAN7V953</accession>
<comment type="catalytic activity">
    <reaction evidence="1">
        <text>S-ubiquitinyl-[E2 ubiquitin-conjugating enzyme]-L-cysteine + [acceptor protein]-L-lysine = [E2 ubiquitin-conjugating enzyme]-L-cysteine + N(6)-ubiquitinyl-[acceptor protein]-L-lysine.</text>
        <dbReference type="EC" id="2.3.2.27"/>
    </reaction>
</comment>
<keyword evidence="13" id="KW-1185">Reference proteome</keyword>
<keyword evidence="9" id="KW-0862">Zinc</keyword>
<keyword evidence="8" id="KW-0833">Ubl conjugation pathway</keyword>
<evidence type="ECO:0000256" key="8">
    <source>
        <dbReference type="ARBA" id="ARBA00022786"/>
    </source>
</evidence>
<evidence type="ECO:0000256" key="1">
    <source>
        <dbReference type="ARBA" id="ARBA00000900"/>
    </source>
</evidence>
<proteinExistence type="inferred from homology"/>
<dbReference type="FunFam" id="3.30.40.10:FF:000041">
    <property type="entry name" value="E3 ubiquitin-protein ligase SINAT3"/>
    <property type="match status" value="1"/>
</dbReference>
<comment type="caution">
    <text evidence="12">The sequence shown here is derived from an EMBL/GenBank/DDBJ whole genome shotgun (WGS) entry which is preliminary data.</text>
</comment>
<dbReference type="InterPro" id="IPR013083">
    <property type="entry name" value="Znf_RING/FYVE/PHD"/>
</dbReference>
<dbReference type="GO" id="GO:0008270">
    <property type="term" value="F:zinc ion binding"/>
    <property type="evidence" value="ECO:0007669"/>
    <property type="project" value="UniProtKB-KW"/>
</dbReference>
<dbReference type="GO" id="GO:0031624">
    <property type="term" value="F:ubiquitin conjugating enzyme binding"/>
    <property type="evidence" value="ECO:0007669"/>
    <property type="project" value="TreeGrafter"/>
</dbReference>
<dbReference type="GO" id="GO:0043161">
    <property type="term" value="P:proteasome-mediated ubiquitin-dependent protein catabolic process"/>
    <property type="evidence" value="ECO:0007669"/>
    <property type="project" value="TreeGrafter"/>
</dbReference>
<dbReference type="EC" id="2.3.2.27" evidence="4"/>
<dbReference type="GO" id="GO:0061630">
    <property type="term" value="F:ubiquitin protein ligase activity"/>
    <property type="evidence" value="ECO:0007669"/>
    <property type="project" value="UniProtKB-EC"/>
</dbReference>
<dbReference type="AlphaFoldDB" id="A0AAN7V953"/>
<dbReference type="PANTHER" id="PTHR45877:SF2">
    <property type="entry name" value="E3 UBIQUITIN-PROTEIN LIGASE SINA-RELATED"/>
    <property type="match status" value="1"/>
</dbReference>
<dbReference type="PROSITE" id="PS51081">
    <property type="entry name" value="ZF_SIAH"/>
    <property type="match status" value="1"/>
</dbReference>
<protein>
    <recommendedName>
        <fullName evidence="4">RING-type E3 ubiquitin transferase</fullName>
        <ecNumber evidence="4">2.3.2.27</ecNumber>
    </recommendedName>
</protein>
<evidence type="ECO:0000256" key="5">
    <source>
        <dbReference type="ARBA" id="ARBA00022679"/>
    </source>
</evidence>
<dbReference type="Gene3D" id="3.30.40.10">
    <property type="entry name" value="Zinc/RING finger domain, C3HC4 (zinc finger)"/>
    <property type="match status" value="1"/>
</dbReference>
<evidence type="ECO:0000256" key="10">
    <source>
        <dbReference type="PROSITE-ProRule" id="PRU00455"/>
    </source>
</evidence>
<name>A0AAN7V953_9COLE</name>
<evidence type="ECO:0000256" key="9">
    <source>
        <dbReference type="ARBA" id="ARBA00022833"/>
    </source>
</evidence>
<reference evidence="12 13" key="1">
    <citation type="journal article" date="2024" name="Insects">
        <title>An Improved Chromosome-Level Genome Assembly of the Firefly Pyrocoelia pectoralis.</title>
        <authorList>
            <person name="Fu X."/>
            <person name="Meyer-Rochow V.B."/>
            <person name="Ballantyne L."/>
            <person name="Zhu X."/>
        </authorList>
    </citation>
    <scope>NUCLEOTIDE SEQUENCE [LARGE SCALE GENOMIC DNA]</scope>
    <source>
        <strain evidence="12">XCY_ONT2</strain>
    </source>
</reference>
<comment type="similarity">
    <text evidence="3">Belongs to the SINA (Seven in absentia) family.</text>
</comment>
<feature type="domain" description="SIAH-type" evidence="11">
    <location>
        <begin position="64"/>
        <end position="124"/>
    </location>
</feature>
<evidence type="ECO:0000259" key="11">
    <source>
        <dbReference type="PROSITE" id="PS51081"/>
    </source>
</evidence>
<keyword evidence="6" id="KW-0479">Metal-binding</keyword>
<evidence type="ECO:0000256" key="3">
    <source>
        <dbReference type="ARBA" id="ARBA00009119"/>
    </source>
</evidence>
<gene>
    <name evidence="12" type="ORF">RI129_009793</name>
</gene>
<dbReference type="Proteomes" id="UP001329430">
    <property type="component" value="Chromosome 7"/>
</dbReference>
<dbReference type="GO" id="GO:0005737">
    <property type="term" value="C:cytoplasm"/>
    <property type="evidence" value="ECO:0007669"/>
    <property type="project" value="TreeGrafter"/>
</dbReference>
<evidence type="ECO:0000256" key="6">
    <source>
        <dbReference type="ARBA" id="ARBA00022723"/>
    </source>
</evidence>
<dbReference type="PANTHER" id="PTHR45877">
    <property type="entry name" value="E3 UBIQUITIN-PROTEIN LIGASE SIAH2"/>
    <property type="match status" value="1"/>
</dbReference>
<keyword evidence="5" id="KW-0808">Transferase</keyword>
<evidence type="ECO:0000256" key="7">
    <source>
        <dbReference type="ARBA" id="ARBA00022771"/>
    </source>
</evidence>
<sequence length="324" mass="37310">MFEPAKKLSDSALEDLRCYVCNGYLSSSPIRVLPNGSCICGRCLPVDKSAPTYRVFPLEAVLSKVLFPCLNRGSGCKATVLFNGISEHESRCVYYTSSCPITDSSCTWEGSGADISEHFLKNHNYLLQNSAQFNIVTNEDSQGTLLYYNDNLYIVRYEYDGGQKVLWYDIRYCSQEDFHDLCYTIQILNSNDRDCTMYLKAAKCFLYNSTFFAKDSRRQLNVNQFYQYLDKPKGITVLIHFKHTNSNDVNIHNVQLFSNFIEKLTVSLDLFFAKLILFYREYILRHSREIIDVIKSIFYLAATQIFVSSLIGTTKINKNLKKKL</sequence>
<dbReference type="EMBL" id="JAVRBK010000007">
    <property type="protein sequence ID" value="KAK5641246.1"/>
    <property type="molecule type" value="Genomic_DNA"/>
</dbReference>
<dbReference type="Pfam" id="PF21361">
    <property type="entry name" value="Sina_ZnF"/>
    <property type="match status" value="1"/>
</dbReference>